<dbReference type="EMBL" id="HBFQ01006106">
    <property type="protein sequence ID" value="CAD8829975.1"/>
    <property type="molecule type" value="Transcribed_RNA"/>
</dbReference>
<dbReference type="Gene3D" id="1.10.287.600">
    <property type="entry name" value="Helix hairpin bin"/>
    <property type="match status" value="1"/>
</dbReference>
<evidence type="ECO:0000256" key="8">
    <source>
        <dbReference type="ARBA" id="ARBA00022723"/>
    </source>
</evidence>
<dbReference type="SMART" id="SM00865">
    <property type="entry name" value="Tubulin_C"/>
    <property type="match status" value="1"/>
</dbReference>
<dbReference type="GO" id="GO:0046872">
    <property type="term" value="F:metal ion binding"/>
    <property type="evidence" value="ECO:0007669"/>
    <property type="project" value="UniProtKB-KW"/>
</dbReference>
<dbReference type="FunFam" id="3.30.1330.20:FF:000009">
    <property type="entry name" value="Tubulin beta chain"/>
    <property type="match status" value="1"/>
</dbReference>
<name>A0A7S0ZRF2_NOCSC</name>
<reference evidence="16" key="1">
    <citation type="submission" date="2021-01" db="EMBL/GenBank/DDBJ databases">
        <authorList>
            <person name="Corre E."/>
            <person name="Pelletier E."/>
            <person name="Niang G."/>
            <person name="Scheremetjew M."/>
            <person name="Finn R."/>
            <person name="Kale V."/>
            <person name="Holt S."/>
            <person name="Cochrane G."/>
            <person name="Meng A."/>
            <person name="Brown T."/>
            <person name="Cohen L."/>
        </authorList>
    </citation>
    <scope>NUCLEOTIDE SEQUENCE</scope>
</reference>
<keyword evidence="12" id="KW-0206">Cytoskeleton</keyword>
<dbReference type="GO" id="GO:0005200">
    <property type="term" value="F:structural constituent of cytoskeleton"/>
    <property type="evidence" value="ECO:0007669"/>
    <property type="project" value="InterPro"/>
</dbReference>
<dbReference type="InterPro" id="IPR002453">
    <property type="entry name" value="Beta_tubulin"/>
</dbReference>
<evidence type="ECO:0000256" key="11">
    <source>
        <dbReference type="ARBA" id="ARBA00023134"/>
    </source>
</evidence>
<comment type="subcellular location">
    <subcellularLocation>
        <location evidence="2">Cytoplasm</location>
        <location evidence="2">Cytoskeleton</location>
    </subcellularLocation>
</comment>
<proteinExistence type="inferred from homology"/>
<dbReference type="InterPro" id="IPR008280">
    <property type="entry name" value="Tub_FtsZ_C"/>
</dbReference>
<evidence type="ECO:0000256" key="3">
    <source>
        <dbReference type="ARBA" id="ARBA00009636"/>
    </source>
</evidence>
<evidence type="ECO:0000313" key="16">
    <source>
        <dbReference type="EMBL" id="CAD8829975.1"/>
    </source>
</evidence>
<feature type="domain" description="Tubulin/FtsZ 2-layer sandwich" evidence="15">
    <location>
        <begin position="1"/>
        <end position="104"/>
    </location>
</feature>
<evidence type="ECO:0000256" key="5">
    <source>
        <dbReference type="ARBA" id="ARBA00013288"/>
    </source>
</evidence>
<dbReference type="GO" id="GO:0003924">
    <property type="term" value="F:GTPase activity"/>
    <property type="evidence" value="ECO:0007669"/>
    <property type="project" value="InterPro"/>
</dbReference>
<dbReference type="InterPro" id="IPR018316">
    <property type="entry name" value="Tubulin/FtsZ_2-layer-sand-dom"/>
</dbReference>
<dbReference type="GO" id="GO:0005525">
    <property type="term" value="F:GTP binding"/>
    <property type="evidence" value="ECO:0007669"/>
    <property type="project" value="UniProtKB-KW"/>
</dbReference>
<evidence type="ECO:0000256" key="4">
    <source>
        <dbReference type="ARBA" id="ARBA00011747"/>
    </source>
</evidence>
<dbReference type="SUPFAM" id="SSF55307">
    <property type="entry name" value="Tubulin C-terminal domain-like"/>
    <property type="match status" value="1"/>
</dbReference>
<dbReference type="Gene3D" id="3.30.1330.20">
    <property type="entry name" value="Tubulin/FtsZ, C-terminal domain"/>
    <property type="match status" value="1"/>
</dbReference>
<comment type="subunit">
    <text evidence="4">Dimer of alpha and beta chains. A typical microtubule is a hollow water-filled tube with an outer diameter of 25 nm and an inner diameter of 15 nM. Alpha-beta heterodimers associate head-to-tail to form protofilaments running lengthwise along the microtubule wall with the beta-tubulin subunit facing the microtubule plus end conferring a structural polarity. Microtubules usually have 13 protofilaments but different protofilament numbers can be found in some organisms and specialized cells.</text>
</comment>
<dbReference type="PANTHER" id="PTHR11588">
    <property type="entry name" value="TUBULIN"/>
    <property type="match status" value="1"/>
</dbReference>
<dbReference type="AlphaFoldDB" id="A0A7S0ZRF2"/>
<evidence type="ECO:0000256" key="2">
    <source>
        <dbReference type="ARBA" id="ARBA00004245"/>
    </source>
</evidence>
<comment type="function">
    <text evidence="14">Tubulin is the major constituent of microtubules, a cylinder consisting of laterally associated linear protofilaments composed of alpha- and beta-tubulin heterodimers. Microtubules grow by the addition of GTP-tubulin dimers to the microtubule end, where a stabilizing cap forms. Below the cap, tubulin dimers are in GDP-bound state, owing to GTPase activity of alpha-tubulin.</text>
</comment>
<dbReference type="GO" id="GO:0005874">
    <property type="term" value="C:microtubule"/>
    <property type="evidence" value="ECO:0007669"/>
    <property type="project" value="UniProtKB-KW"/>
</dbReference>
<dbReference type="InterPro" id="IPR037103">
    <property type="entry name" value="Tubulin/FtsZ-like_C"/>
</dbReference>
<evidence type="ECO:0000256" key="10">
    <source>
        <dbReference type="ARBA" id="ARBA00022842"/>
    </source>
</evidence>
<dbReference type="PRINTS" id="PR01163">
    <property type="entry name" value="BETATUBULIN"/>
</dbReference>
<sequence length="157" mass="17795">MPLSSSVPELTQQIFDPRNMMCAVDVRQGRYFTAAVLFRGSVSPKEVDEQMANVVNKNSAHFFEWIPNNIKVGICNVPPKGLAMAAAFIGNSDAVKVMFTRVTDVYHAMFRRKAFLHWYTNEGMDEMEFTEAESNMNDLICEYTQDHGSPGGWEDEE</sequence>
<dbReference type="InterPro" id="IPR000217">
    <property type="entry name" value="Tubulin"/>
</dbReference>
<comment type="cofactor">
    <cofactor evidence="1">
        <name>Mg(2+)</name>
        <dbReference type="ChEBI" id="CHEBI:18420"/>
    </cofactor>
</comment>
<organism evidence="16">
    <name type="scientific">Noctiluca scintillans</name>
    <name type="common">Sea sparkle</name>
    <name type="synonym">Red tide dinoflagellate</name>
    <dbReference type="NCBI Taxonomy" id="2966"/>
    <lineage>
        <taxon>Eukaryota</taxon>
        <taxon>Sar</taxon>
        <taxon>Alveolata</taxon>
        <taxon>Dinophyceae</taxon>
        <taxon>Noctilucales</taxon>
        <taxon>Noctilucaceae</taxon>
        <taxon>Noctiluca</taxon>
    </lineage>
</organism>
<evidence type="ECO:0000256" key="7">
    <source>
        <dbReference type="ARBA" id="ARBA00022701"/>
    </source>
</evidence>
<keyword evidence="9" id="KW-0547">Nucleotide-binding</keyword>
<keyword evidence="6" id="KW-0963">Cytoplasm</keyword>
<evidence type="ECO:0000256" key="14">
    <source>
        <dbReference type="ARBA" id="ARBA00034296"/>
    </source>
</evidence>
<comment type="similarity">
    <text evidence="3">Belongs to the tubulin family.</text>
</comment>
<keyword evidence="8" id="KW-0479">Metal-binding</keyword>
<keyword evidence="7" id="KW-0493">Microtubule</keyword>
<evidence type="ECO:0000256" key="9">
    <source>
        <dbReference type="ARBA" id="ARBA00022741"/>
    </source>
</evidence>
<dbReference type="InterPro" id="IPR023123">
    <property type="entry name" value="Tubulin_C"/>
</dbReference>
<keyword evidence="11" id="KW-0342">GTP-binding</keyword>
<dbReference type="Pfam" id="PF03953">
    <property type="entry name" value="Tubulin_C"/>
    <property type="match status" value="1"/>
</dbReference>
<evidence type="ECO:0000259" key="15">
    <source>
        <dbReference type="SMART" id="SM00865"/>
    </source>
</evidence>
<evidence type="ECO:0000256" key="6">
    <source>
        <dbReference type="ARBA" id="ARBA00022490"/>
    </source>
</evidence>
<keyword evidence="10" id="KW-0460">Magnesium</keyword>
<gene>
    <name evidence="16" type="ORF">NSCI0253_LOCUS4321</name>
</gene>
<protein>
    <recommendedName>
        <fullName evidence="5">Tubulin beta chain</fullName>
    </recommendedName>
    <alternativeName>
        <fullName evidence="13">Beta-tubulin</fullName>
    </alternativeName>
</protein>
<evidence type="ECO:0000256" key="13">
    <source>
        <dbReference type="ARBA" id="ARBA00030446"/>
    </source>
</evidence>
<accession>A0A7S0ZRF2</accession>
<evidence type="ECO:0000256" key="1">
    <source>
        <dbReference type="ARBA" id="ARBA00001946"/>
    </source>
</evidence>
<dbReference type="GO" id="GO:0007017">
    <property type="term" value="P:microtubule-based process"/>
    <property type="evidence" value="ECO:0007669"/>
    <property type="project" value="InterPro"/>
</dbReference>
<evidence type="ECO:0000256" key="12">
    <source>
        <dbReference type="ARBA" id="ARBA00023212"/>
    </source>
</evidence>